<accession>A0A4Y2F0F4</accession>
<comment type="caution">
    <text evidence="1">The sequence shown here is derived from an EMBL/GenBank/DDBJ whole genome shotgun (WGS) entry which is preliminary data.</text>
</comment>
<protein>
    <submittedName>
        <fullName evidence="1">Uncharacterized protein</fullName>
    </submittedName>
</protein>
<evidence type="ECO:0000313" key="2">
    <source>
        <dbReference type="Proteomes" id="UP000499080"/>
    </source>
</evidence>
<keyword evidence="2" id="KW-1185">Reference proteome</keyword>
<gene>
    <name evidence="1" type="ORF">AVEN_171629_1</name>
</gene>
<evidence type="ECO:0000313" key="1">
    <source>
        <dbReference type="EMBL" id="GBM34581.1"/>
    </source>
</evidence>
<reference evidence="1 2" key="1">
    <citation type="journal article" date="2019" name="Sci. Rep.">
        <title>Orb-weaving spider Araneus ventricosus genome elucidates the spidroin gene catalogue.</title>
        <authorList>
            <person name="Kono N."/>
            <person name="Nakamura H."/>
            <person name="Ohtoshi R."/>
            <person name="Moran D.A.P."/>
            <person name="Shinohara A."/>
            <person name="Yoshida Y."/>
            <person name="Fujiwara M."/>
            <person name="Mori M."/>
            <person name="Tomita M."/>
            <person name="Arakawa K."/>
        </authorList>
    </citation>
    <scope>NUCLEOTIDE SEQUENCE [LARGE SCALE GENOMIC DNA]</scope>
</reference>
<proteinExistence type="predicted"/>
<dbReference type="Proteomes" id="UP000499080">
    <property type="component" value="Unassembled WGS sequence"/>
</dbReference>
<sequence>MLKSRFEATRGLIWNGLRNFEPRSGNEDDAQLVPHLQGSAPHERDDVLAPAYDLACNGPAYTADLQWHLVSNLGALRSRGRGLATWPPCPFNEFESFVNS</sequence>
<name>A0A4Y2F0F4_ARAVE</name>
<dbReference type="EMBL" id="BGPR01000764">
    <property type="protein sequence ID" value="GBM34581.1"/>
    <property type="molecule type" value="Genomic_DNA"/>
</dbReference>
<organism evidence="1 2">
    <name type="scientific">Araneus ventricosus</name>
    <name type="common">Orbweaver spider</name>
    <name type="synonym">Epeira ventricosa</name>
    <dbReference type="NCBI Taxonomy" id="182803"/>
    <lineage>
        <taxon>Eukaryota</taxon>
        <taxon>Metazoa</taxon>
        <taxon>Ecdysozoa</taxon>
        <taxon>Arthropoda</taxon>
        <taxon>Chelicerata</taxon>
        <taxon>Arachnida</taxon>
        <taxon>Araneae</taxon>
        <taxon>Araneomorphae</taxon>
        <taxon>Entelegynae</taxon>
        <taxon>Araneoidea</taxon>
        <taxon>Araneidae</taxon>
        <taxon>Araneus</taxon>
    </lineage>
</organism>
<dbReference type="AlphaFoldDB" id="A0A4Y2F0F4"/>